<keyword evidence="2" id="KW-1185">Reference proteome</keyword>
<reference evidence="1" key="2">
    <citation type="submission" date="2025-08" db="UniProtKB">
        <authorList>
            <consortium name="Ensembl"/>
        </authorList>
    </citation>
    <scope>IDENTIFICATION</scope>
</reference>
<proteinExistence type="predicted"/>
<dbReference type="Ensembl" id="ENSTGUT00000026492.1">
    <property type="protein sequence ID" value="ENSTGUP00000033495.1"/>
    <property type="gene ID" value="ENSTGUG00000024283.1"/>
</dbReference>
<dbReference type="Proteomes" id="UP000007754">
    <property type="component" value="Chromosome 1"/>
</dbReference>
<organism evidence="1 2">
    <name type="scientific">Taeniopygia guttata</name>
    <name type="common">Zebra finch</name>
    <name type="synonym">Poephila guttata</name>
    <dbReference type="NCBI Taxonomy" id="59729"/>
    <lineage>
        <taxon>Eukaryota</taxon>
        <taxon>Metazoa</taxon>
        <taxon>Chordata</taxon>
        <taxon>Craniata</taxon>
        <taxon>Vertebrata</taxon>
        <taxon>Euteleostomi</taxon>
        <taxon>Archelosauria</taxon>
        <taxon>Archosauria</taxon>
        <taxon>Dinosauria</taxon>
        <taxon>Saurischia</taxon>
        <taxon>Theropoda</taxon>
        <taxon>Coelurosauria</taxon>
        <taxon>Aves</taxon>
        <taxon>Neognathae</taxon>
        <taxon>Neoaves</taxon>
        <taxon>Telluraves</taxon>
        <taxon>Australaves</taxon>
        <taxon>Passeriformes</taxon>
        <taxon>Passeroidea</taxon>
        <taxon>Estrildidae</taxon>
        <taxon>Estrildinae</taxon>
        <taxon>Taeniopygia</taxon>
    </lineage>
</organism>
<reference evidence="1" key="3">
    <citation type="submission" date="2025-09" db="UniProtKB">
        <authorList>
            <consortium name="Ensembl"/>
        </authorList>
    </citation>
    <scope>IDENTIFICATION</scope>
</reference>
<dbReference type="InParanoid" id="A0A674HFQ4"/>
<reference evidence="1 2" key="1">
    <citation type="journal article" date="2010" name="Nature">
        <title>The genome of a songbird.</title>
        <authorList>
            <person name="Warren W.C."/>
            <person name="Clayton D.F."/>
            <person name="Ellegren H."/>
            <person name="Arnold A.P."/>
            <person name="Hillier L.W."/>
            <person name="Kunstner A."/>
            <person name="Searle S."/>
            <person name="White S."/>
            <person name="Vilella A.J."/>
            <person name="Fairley S."/>
            <person name="Heger A."/>
            <person name="Kong L."/>
            <person name="Ponting C.P."/>
            <person name="Jarvis E.D."/>
            <person name="Mello C.V."/>
            <person name="Minx P."/>
            <person name="Lovell P."/>
            <person name="Velho T.A."/>
            <person name="Ferris M."/>
            <person name="Balakrishnan C.N."/>
            <person name="Sinha S."/>
            <person name="Blatti C."/>
            <person name="London S.E."/>
            <person name="Li Y."/>
            <person name="Lin Y.C."/>
            <person name="George J."/>
            <person name="Sweedler J."/>
            <person name="Southey B."/>
            <person name="Gunaratne P."/>
            <person name="Watson M."/>
            <person name="Nam K."/>
            <person name="Backstrom N."/>
            <person name="Smeds L."/>
            <person name="Nabholz B."/>
            <person name="Itoh Y."/>
            <person name="Whitney O."/>
            <person name="Pfenning A.R."/>
            <person name="Howard J."/>
            <person name="Volker M."/>
            <person name="Skinner B.M."/>
            <person name="Griffin D.K."/>
            <person name="Ye L."/>
            <person name="McLaren W.M."/>
            <person name="Flicek P."/>
            <person name="Quesada V."/>
            <person name="Velasco G."/>
            <person name="Lopez-Otin C."/>
            <person name="Puente X.S."/>
            <person name="Olender T."/>
            <person name="Lancet D."/>
            <person name="Smit A.F."/>
            <person name="Hubley R."/>
            <person name="Konkel M.K."/>
            <person name="Walker J.A."/>
            <person name="Batzer M.A."/>
            <person name="Gu W."/>
            <person name="Pollock D.D."/>
            <person name="Chen L."/>
            <person name="Cheng Z."/>
            <person name="Eichler E.E."/>
            <person name="Stapley J."/>
            <person name="Slate J."/>
            <person name="Ekblom R."/>
            <person name="Birkhead T."/>
            <person name="Burke T."/>
            <person name="Burt D."/>
            <person name="Scharff C."/>
            <person name="Adam I."/>
            <person name="Richard H."/>
            <person name="Sultan M."/>
            <person name="Soldatov A."/>
            <person name="Lehrach H."/>
            <person name="Edwards S.V."/>
            <person name="Yang S.P."/>
            <person name="Li X."/>
            <person name="Graves T."/>
            <person name="Fulton L."/>
            <person name="Nelson J."/>
            <person name="Chinwalla A."/>
            <person name="Hou S."/>
            <person name="Mardis E.R."/>
            <person name="Wilson R.K."/>
        </authorList>
    </citation>
    <scope>NUCLEOTIDE SEQUENCE [LARGE SCALE GENOMIC DNA]</scope>
</reference>
<evidence type="ECO:0000313" key="1">
    <source>
        <dbReference type="Ensembl" id="ENSTGUP00000033495.1"/>
    </source>
</evidence>
<dbReference type="AlphaFoldDB" id="A0A674HFQ4"/>
<sequence length="120" mass="12743">DFLTRQRSWSPVSGWSEGPWQRPWGWGRAGGCDGAGWLRQVALPGKGRRLAALPARPASLPAGSDAQSWLSLAAARAERTHEVSTSPTSHALSPAPLPVLAAPLRWVPPRRAPSVGLLLG</sequence>
<name>A0A674HFQ4_TAEGU</name>
<protein>
    <submittedName>
        <fullName evidence="1">Uncharacterized protein</fullName>
    </submittedName>
</protein>
<evidence type="ECO:0000313" key="2">
    <source>
        <dbReference type="Proteomes" id="UP000007754"/>
    </source>
</evidence>
<accession>A0A674HFQ4</accession>